<dbReference type="SUPFAM" id="SSF51230">
    <property type="entry name" value="Single hybrid motif"/>
    <property type="match status" value="1"/>
</dbReference>
<dbReference type="InterPro" id="IPR011053">
    <property type="entry name" value="Single_hybrid_motif"/>
</dbReference>
<dbReference type="Proteomes" id="UP000503017">
    <property type="component" value="Chromosome"/>
</dbReference>
<dbReference type="Pfam" id="PF00364">
    <property type="entry name" value="Biotin_lipoyl"/>
    <property type="match status" value="1"/>
</dbReference>
<proteinExistence type="predicted"/>
<protein>
    <submittedName>
        <fullName evidence="2">Biotin attachment protein</fullName>
    </submittedName>
</protein>
<evidence type="ECO:0000313" key="3">
    <source>
        <dbReference type="Proteomes" id="UP000503017"/>
    </source>
</evidence>
<organism evidence="2 3">
    <name type="scientific">Mesorhizobium loti R88b</name>
    <dbReference type="NCBI Taxonomy" id="935548"/>
    <lineage>
        <taxon>Bacteria</taxon>
        <taxon>Pseudomonadati</taxon>
        <taxon>Pseudomonadota</taxon>
        <taxon>Alphaproteobacteria</taxon>
        <taxon>Hyphomicrobiales</taxon>
        <taxon>Phyllobacteriaceae</taxon>
        <taxon>Mesorhizobium</taxon>
    </lineage>
</organism>
<gene>
    <name evidence="2" type="ORF">EB235_29985</name>
</gene>
<accession>A0A6M7WYI2</accession>
<dbReference type="AlphaFoldDB" id="A0A6M7WYI2"/>
<evidence type="ECO:0000313" key="2">
    <source>
        <dbReference type="EMBL" id="QKD05194.1"/>
    </source>
</evidence>
<dbReference type="EMBL" id="CP033367">
    <property type="protein sequence ID" value="QKD05194.1"/>
    <property type="molecule type" value="Genomic_DNA"/>
</dbReference>
<dbReference type="RefSeq" id="WP_027033838.1">
    <property type="nucleotide sequence ID" value="NZ_CP033367.1"/>
</dbReference>
<name>A0A6M7WYI2_RHILI</name>
<dbReference type="InterPro" id="IPR000089">
    <property type="entry name" value="Biotin_lipoyl"/>
</dbReference>
<dbReference type="Gene3D" id="2.40.50.100">
    <property type="match status" value="1"/>
</dbReference>
<feature type="domain" description="Lipoyl-binding" evidence="1">
    <location>
        <begin position="15"/>
        <end position="77"/>
    </location>
</feature>
<sequence length="83" mass="9048">MQYIKTDGELWASAMMPEGIVERWFIVSGAAIRAGERIAEIRIEDALHDIVAPADGRATIIAVVNDIIEPGSVLATLETMRPD</sequence>
<evidence type="ECO:0000259" key="1">
    <source>
        <dbReference type="Pfam" id="PF00364"/>
    </source>
</evidence>
<reference evidence="2 3" key="1">
    <citation type="submission" date="2018-10" db="EMBL/GenBank/DDBJ databases">
        <authorList>
            <person name="Perry B.J."/>
            <person name="Sullivan J.T."/>
            <person name="Murphy R.J.T."/>
            <person name="Ramsay J.P."/>
            <person name="Ronson C.W."/>
        </authorList>
    </citation>
    <scope>NUCLEOTIDE SEQUENCE [LARGE SCALE GENOMIC DNA]</scope>
    <source>
        <strain evidence="2 3">R88b</strain>
    </source>
</reference>